<proteinExistence type="predicted"/>
<protein>
    <submittedName>
        <fullName evidence="1">Uncharacterized protein</fullName>
    </submittedName>
</protein>
<accession>A0A3A2Z2D3</accession>
<reference evidence="2" key="1">
    <citation type="submission" date="2017-02" db="EMBL/GenBank/DDBJ databases">
        <authorList>
            <person name="Tafer H."/>
            <person name="Lopandic K."/>
        </authorList>
    </citation>
    <scope>NUCLEOTIDE SEQUENCE [LARGE SCALE GENOMIC DNA]</scope>
    <source>
        <strain evidence="2">CBS 366.77</strain>
    </source>
</reference>
<evidence type="ECO:0000313" key="1">
    <source>
        <dbReference type="EMBL" id="RJE17179.1"/>
    </source>
</evidence>
<comment type="caution">
    <text evidence="1">The sequence shown here is derived from an EMBL/GenBank/DDBJ whole genome shotgun (WGS) entry which is preliminary data.</text>
</comment>
<organism evidence="1 2">
    <name type="scientific">Aspergillus sclerotialis</name>
    <dbReference type="NCBI Taxonomy" id="2070753"/>
    <lineage>
        <taxon>Eukaryota</taxon>
        <taxon>Fungi</taxon>
        <taxon>Dikarya</taxon>
        <taxon>Ascomycota</taxon>
        <taxon>Pezizomycotina</taxon>
        <taxon>Eurotiomycetes</taxon>
        <taxon>Eurotiomycetidae</taxon>
        <taxon>Eurotiales</taxon>
        <taxon>Aspergillaceae</taxon>
        <taxon>Aspergillus</taxon>
        <taxon>Aspergillus subgen. Polypaecilum</taxon>
    </lineage>
</organism>
<dbReference type="AlphaFoldDB" id="A0A3A2Z2D3"/>
<gene>
    <name evidence="1" type="ORF">PHISCL_10484</name>
</gene>
<dbReference type="Proteomes" id="UP000266188">
    <property type="component" value="Unassembled WGS sequence"/>
</dbReference>
<keyword evidence="2" id="KW-1185">Reference proteome</keyword>
<name>A0A3A2Z2D3_9EURO</name>
<sequence length="73" mass="8443">MTVFVGDGVYDGEGVQFLGLDFTLFAKHLVSADHRIWDRKQNMEGLSFMEKLHCKLDLKTVQRPRVEPMMSIE</sequence>
<evidence type="ECO:0000313" key="2">
    <source>
        <dbReference type="Proteomes" id="UP000266188"/>
    </source>
</evidence>
<dbReference type="EMBL" id="MVGC01001452">
    <property type="protein sequence ID" value="RJE17179.1"/>
    <property type="molecule type" value="Genomic_DNA"/>
</dbReference>